<dbReference type="PANTHER" id="PTHR46034">
    <property type="match status" value="1"/>
</dbReference>
<evidence type="ECO:0000313" key="3">
    <source>
        <dbReference type="Proteomes" id="UP000237347"/>
    </source>
</evidence>
<dbReference type="PROSITE" id="PS51222">
    <property type="entry name" value="DCD"/>
    <property type="match status" value="1"/>
</dbReference>
<protein>
    <submittedName>
        <fullName evidence="2">B2 protein</fullName>
    </submittedName>
</protein>
<gene>
    <name evidence="2" type="primary">B2_5</name>
    <name evidence="2" type="ORF">CFP56_024621</name>
</gene>
<feature type="domain" description="DCD" evidence="1">
    <location>
        <begin position="69"/>
        <end position="118"/>
    </location>
</feature>
<proteinExistence type="predicted"/>
<dbReference type="GO" id="GO:0034976">
    <property type="term" value="P:response to endoplasmic reticulum stress"/>
    <property type="evidence" value="ECO:0007669"/>
    <property type="project" value="InterPro"/>
</dbReference>
<evidence type="ECO:0000313" key="2">
    <source>
        <dbReference type="EMBL" id="KAK7834599.1"/>
    </source>
</evidence>
<dbReference type="PANTHER" id="PTHR46034:SF3">
    <property type="entry name" value="B2 PROTEIN-LIKE"/>
    <property type="match status" value="1"/>
</dbReference>
<organism evidence="2 3">
    <name type="scientific">Quercus suber</name>
    <name type="common">Cork oak</name>
    <dbReference type="NCBI Taxonomy" id="58331"/>
    <lineage>
        <taxon>Eukaryota</taxon>
        <taxon>Viridiplantae</taxon>
        <taxon>Streptophyta</taxon>
        <taxon>Embryophyta</taxon>
        <taxon>Tracheophyta</taxon>
        <taxon>Spermatophyta</taxon>
        <taxon>Magnoliopsida</taxon>
        <taxon>eudicotyledons</taxon>
        <taxon>Gunneridae</taxon>
        <taxon>Pentapetalae</taxon>
        <taxon>rosids</taxon>
        <taxon>fabids</taxon>
        <taxon>Fagales</taxon>
        <taxon>Fagaceae</taxon>
        <taxon>Quercus</taxon>
    </lineage>
</organism>
<dbReference type="Proteomes" id="UP000237347">
    <property type="component" value="Unassembled WGS sequence"/>
</dbReference>
<dbReference type="Pfam" id="PF10539">
    <property type="entry name" value="Dev_Cell_Death"/>
    <property type="match status" value="1"/>
</dbReference>
<comment type="caution">
    <text evidence="2">The sequence shown here is derived from an EMBL/GenBank/DDBJ whole genome shotgun (WGS) entry which is preliminary data.</text>
</comment>
<dbReference type="EMBL" id="PKMF04000385">
    <property type="protein sequence ID" value="KAK7834599.1"/>
    <property type="molecule type" value="Genomic_DNA"/>
</dbReference>
<dbReference type="InterPro" id="IPR044832">
    <property type="entry name" value="NRP-like"/>
</dbReference>
<name>A0AAW0K7Y0_QUESU</name>
<keyword evidence="3" id="KW-1185">Reference proteome</keyword>
<evidence type="ECO:0000259" key="1">
    <source>
        <dbReference type="PROSITE" id="PS51222"/>
    </source>
</evidence>
<dbReference type="InterPro" id="IPR013989">
    <property type="entry name" value="Dev_and_cell_death_domain"/>
</dbReference>
<accession>A0AAW0K7Y0</accession>
<dbReference type="SMART" id="SM00767">
    <property type="entry name" value="DCD"/>
    <property type="match status" value="1"/>
</dbReference>
<reference evidence="2 3" key="1">
    <citation type="journal article" date="2018" name="Sci. Data">
        <title>The draft genome sequence of cork oak.</title>
        <authorList>
            <person name="Ramos A.M."/>
            <person name="Usie A."/>
            <person name="Barbosa P."/>
            <person name="Barros P.M."/>
            <person name="Capote T."/>
            <person name="Chaves I."/>
            <person name="Simoes F."/>
            <person name="Abreu I."/>
            <person name="Carrasquinho I."/>
            <person name="Faro C."/>
            <person name="Guimaraes J.B."/>
            <person name="Mendonca D."/>
            <person name="Nobrega F."/>
            <person name="Rodrigues L."/>
            <person name="Saibo N.J.M."/>
            <person name="Varela M.C."/>
            <person name="Egas C."/>
            <person name="Matos J."/>
            <person name="Miguel C.M."/>
            <person name="Oliveira M.M."/>
            <person name="Ricardo C.P."/>
            <person name="Goncalves S."/>
        </authorList>
    </citation>
    <scope>NUCLEOTIDE SEQUENCE [LARGE SCALE GENOMIC DNA]</scope>
    <source>
        <strain evidence="3">cv. HL8</strain>
    </source>
</reference>
<sequence>MKIHHTFHGMKPDKWYKTLPSAEMLPRNEALGSFIFVCNNETMQEDLCRQLFITFIYFEMKKGSDFWRNIDPTAWEDKKFKGESRFPAQVRIQIKKKCKPLEEDEFRPILHHNDGPKF</sequence>
<dbReference type="AlphaFoldDB" id="A0AAW0K7Y0"/>